<dbReference type="InterPro" id="IPR050482">
    <property type="entry name" value="Sensor_HK_TwoCompSys"/>
</dbReference>
<evidence type="ECO:0000259" key="10">
    <source>
        <dbReference type="PROSITE" id="PS50885"/>
    </source>
</evidence>
<comment type="subcellular location">
    <subcellularLocation>
        <location evidence="2">Membrane</location>
    </subcellularLocation>
</comment>
<dbReference type="CDD" id="cd06225">
    <property type="entry name" value="HAMP"/>
    <property type="match status" value="1"/>
</dbReference>
<dbReference type="Gene3D" id="6.10.340.10">
    <property type="match status" value="1"/>
</dbReference>
<feature type="domain" description="HAMP" evidence="10">
    <location>
        <begin position="150"/>
        <end position="202"/>
    </location>
</feature>
<dbReference type="CDD" id="cd16917">
    <property type="entry name" value="HATPase_UhpB-NarQ-NarX-like"/>
    <property type="match status" value="1"/>
</dbReference>
<keyword evidence="8" id="KW-1133">Transmembrane helix</keyword>
<dbReference type="PROSITE" id="PS50109">
    <property type="entry name" value="HIS_KIN"/>
    <property type="match status" value="1"/>
</dbReference>
<evidence type="ECO:0000256" key="8">
    <source>
        <dbReference type="SAM" id="Phobius"/>
    </source>
</evidence>
<dbReference type="PANTHER" id="PTHR24421">
    <property type="entry name" value="NITRATE/NITRITE SENSOR PROTEIN NARX-RELATED"/>
    <property type="match status" value="1"/>
</dbReference>
<dbReference type="PROSITE" id="PS50885">
    <property type="entry name" value="HAMP"/>
    <property type="match status" value="1"/>
</dbReference>
<dbReference type="AlphaFoldDB" id="A0A679GVD3"/>
<reference evidence="11 12" key="1">
    <citation type="journal article" date="2020" name="Microbiol. Resour. Announc.">
        <title>Complete genome sequence of Pseudomonas otitidis strain MrB4, isolated from Lake Biwa in Japan.</title>
        <authorList>
            <person name="Miyazaki K."/>
            <person name="Hase E."/>
            <person name="Maruya T."/>
        </authorList>
    </citation>
    <scope>NUCLEOTIDE SEQUENCE [LARGE SCALE GENOMIC DNA]</scope>
    <source>
        <strain evidence="11 12">MrB4</strain>
    </source>
</reference>
<keyword evidence="8" id="KW-0812">Transmembrane</keyword>
<evidence type="ECO:0000256" key="1">
    <source>
        <dbReference type="ARBA" id="ARBA00000085"/>
    </source>
</evidence>
<dbReference type="Gene3D" id="3.30.565.10">
    <property type="entry name" value="Histidine kinase-like ATPase, C-terminal domain"/>
    <property type="match status" value="1"/>
</dbReference>
<name>A0A679GVD3_9GAMM</name>
<dbReference type="SUPFAM" id="SSF55874">
    <property type="entry name" value="ATPase domain of HSP90 chaperone/DNA topoisomerase II/histidine kinase"/>
    <property type="match status" value="1"/>
</dbReference>
<dbReference type="Pfam" id="PF00672">
    <property type="entry name" value="HAMP"/>
    <property type="match status" value="1"/>
</dbReference>
<organism evidence="11 12">
    <name type="scientific">Metapseudomonas otitidis</name>
    <dbReference type="NCBI Taxonomy" id="319939"/>
    <lineage>
        <taxon>Bacteria</taxon>
        <taxon>Pseudomonadati</taxon>
        <taxon>Pseudomonadota</taxon>
        <taxon>Gammaproteobacteria</taxon>
        <taxon>Pseudomonadales</taxon>
        <taxon>Pseudomonadaceae</taxon>
        <taxon>Metapseudomonas</taxon>
    </lineage>
</organism>
<comment type="catalytic activity">
    <reaction evidence="1">
        <text>ATP + protein L-histidine = ADP + protein N-phospho-L-histidine.</text>
        <dbReference type="EC" id="2.7.13.3"/>
    </reaction>
</comment>
<sequence length="417" mass="45385">MSTALRIQLWVSLCFAAVALLCSLVLVHQGAQSLAEEMATERAAAHYLRQAAEQDPNVLDSALAAGLRHLQIVRLPMNASSPLTRSAPSWPFPPAATVDDPLPLAGGEQAWLLLDPRDGIDEVRNGVLQLLVLFALALALSLAAIRWALARGLQALEELQQAFDAVAEGRLDVRLAGHPLDEAQRLVGHFNGMVGTLERVRDENAALTQALLDLQEHERKHLAMALHDDIGQYLVGIRAQLLLLRSLSGQAPGTVTVLQDLEGNCQRMQAAFRALVRDLYPTALERLALDDALRLLAEQWQQAQGIPLRLHLGTSLPTLAPGERAHLYRLLQEALTNVARHAGASAVSVRLERRGQRLCLLVGDNGRGAERAPQPGIGLRSMSERARCLGGRLRLRTRAGRGWLLRVSMPLDGLEGP</sequence>
<dbReference type="InterPro" id="IPR003594">
    <property type="entry name" value="HATPase_dom"/>
</dbReference>
<evidence type="ECO:0000259" key="9">
    <source>
        <dbReference type="PROSITE" id="PS50109"/>
    </source>
</evidence>
<dbReference type="GeneID" id="57399160"/>
<dbReference type="Pfam" id="PF07730">
    <property type="entry name" value="HisKA_3"/>
    <property type="match status" value="1"/>
</dbReference>
<evidence type="ECO:0000256" key="6">
    <source>
        <dbReference type="ARBA" id="ARBA00022777"/>
    </source>
</evidence>
<gene>
    <name evidence="11" type="ORF">PtoMrB4_39410</name>
</gene>
<dbReference type="InterPro" id="IPR011712">
    <property type="entry name" value="Sig_transdc_His_kin_sub3_dim/P"/>
</dbReference>
<dbReference type="InterPro" id="IPR005467">
    <property type="entry name" value="His_kinase_dom"/>
</dbReference>
<dbReference type="Gene3D" id="1.20.5.1930">
    <property type="match status" value="1"/>
</dbReference>
<evidence type="ECO:0000256" key="4">
    <source>
        <dbReference type="ARBA" id="ARBA00022553"/>
    </source>
</evidence>
<dbReference type="Proteomes" id="UP000501237">
    <property type="component" value="Chromosome"/>
</dbReference>
<feature type="domain" description="Histidine kinase" evidence="9">
    <location>
        <begin position="225"/>
        <end position="413"/>
    </location>
</feature>
<dbReference type="GO" id="GO:0000155">
    <property type="term" value="F:phosphorelay sensor kinase activity"/>
    <property type="evidence" value="ECO:0007669"/>
    <property type="project" value="InterPro"/>
</dbReference>
<accession>A0A679GVD3</accession>
<dbReference type="Pfam" id="PF02518">
    <property type="entry name" value="HATPase_c"/>
    <property type="match status" value="1"/>
</dbReference>
<dbReference type="EC" id="2.7.13.3" evidence="3"/>
<feature type="transmembrane region" description="Helical" evidence="8">
    <location>
        <begin position="127"/>
        <end position="149"/>
    </location>
</feature>
<dbReference type="GO" id="GO:0046983">
    <property type="term" value="F:protein dimerization activity"/>
    <property type="evidence" value="ECO:0007669"/>
    <property type="project" value="InterPro"/>
</dbReference>
<evidence type="ECO:0000256" key="5">
    <source>
        <dbReference type="ARBA" id="ARBA00022679"/>
    </source>
</evidence>
<keyword evidence="8" id="KW-0472">Membrane</keyword>
<evidence type="ECO:0000256" key="3">
    <source>
        <dbReference type="ARBA" id="ARBA00012438"/>
    </source>
</evidence>
<keyword evidence="4" id="KW-0597">Phosphoprotein</keyword>
<keyword evidence="5" id="KW-0808">Transferase</keyword>
<protein>
    <recommendedName>
        <fullName evidence="3">histidine kinase</fullName>
        <ecNumber evidence="3">2.7.13.3</ecNumber>
    </recommendedName>
</protein>
<evidence type="ECO:0000313" key="11">
    <source>
        <dbReference type="EMBL" id="BCA29964.1"/>
    </source>
</evidence>
<dbReference type="RefSeq" id="WP_172434282.1">
    <property type="nucleotide sequence ID" value="NZ_AP022642.1"/>
</dbReference>
<keyword evidence="6" id="KW-0418">Kinase</keyword>
<dbReference type="KEGG" id="poj:PtoMrB4_39410"/>
<evidence type="ECO:0000313" key="12">
    <source>
        <dbReference type="Proteomes" id="UP000501237"/>
    </source>
</evidence>
<dbReference type="SMART" id="SM00304">
    <property type="entry name" value="HAMP"/>
    <property type="match status" value="1"/>
</dbReference>
<dbReference type="GO" id="GO:0016020">
    <property type="term" value="C:membrane"/>
    <property type="evidence" value="ECO:0007669"/>
    <property type="project" value="UniProtKB-SubCell"/>
</dbReference>
<dbReference type="InterPro" id="IPR036890">
    <property type="entry name" value="HATPase_C_sf"/>
</dbReference>
<evidence type="ECO:0000256" key="2">
    <source>
        <dbReference type="ARBA" id="ARBA00004370"/>
    </source>
</evidence>
<keyword evidence="7" id="KW-0902">Two-component regulatory system</keyword>
<proteinExistence type="predicted"/>
<dbReference type="InterPro" id="IPR003660">
    <property type="entry name" value="HAMP_dom"/>
</dbReference>
<dbReference type="PANTHER" id="PTHR24421:SF58">
    <property type="entry name" value="SIGNAL TRANSDUCTION HISTIDINE-PROTEIN KINASE_PHOSPHATASE UHPB"/>
    <property type="match status" value="1"/>
</dbReference>
<evidence type="ECO:0000256" key="7">
    <source>
        <dbReference type="ARBA" id="ARBA00023012"/>
    </source>
</evidence>
<dbReference type="EMBL" id="AP022642">
    <property type="protein sequence ID" value="BCA29964.1"/>
    <property type="molecule type" value="Genomic_DNA"/>
</dbReference>